<comment type="function">
    <text evidence="4">Component of the eukaryotic translation initiation factor 3 (eIF-3) complex, which is involved in protein synthesis of a specialized repertoire of mRNAs and, together with other initiation factors, stimulates binding of mRNA and methionyl-tRNAi to the 40S ribosome. The eIF-3 complex specifically targets and initiates translation of a subset of mRNAs involved in cell proliferation.</text>
</comment>
<dbReference type="EMBL" id="KQ964492">
    <property type="protein sequence ID" value="KXN70803.1"/>
    <property type="molecule type" value="Genomic_DNA"/>
</dbReference>
<feature type="compositionally biased region" description="Acidic residues" evidence="5">
    <location>
        <begin position="25"/>
        <end position="43"/>
    </location>
</feature>
<name>A0A137P713_CONC2</name>
<proteinExistence type="inferred from homology"/>
<comment type="similarity">
    <text evidence="4">Belongs to the eIF-3 subunit J family.</text>
</comment>
<evidence type="ECO:0000256" key="1">
    <source>
        <dbReference type="ARBA" id="ARBA00022490"/>
    </source>
</evidence>
<protein>
    <recommendedName>
        <fullName evidence="4">Eukaryotic translation initiation factor 3 subunit J</fullName>
        <shortName evidence="4">eIF3j</shortName>
    </recommendedName>
    <alternativeName>
        <fullName evidence="4">Eukaryotic translation initiation factor 3 30 kDa subunit homolog</fullName>
        <shortName evidence="4">eIF-3 30 kDa subunit homolog</shortName>
    </alternativeName>
</protein>
<evidence type="ECO:0000256" key="2">
    <source>
        <dbReference type="ARBA" id="ARBA00022540"/>
    </source>
</evidence>
<gene>
    <name evidence="4" type="primary">HCR1</name>
    <name evidence="6" type="ORF">CONCODRAFT_17342</name>
</gene>
<feature type="compositionally biased region" description="Acidic residues" evidence="5">
    <location>
        <begin position="1"/>
        <end position="11"/>
    </location>
</feature>
<organism evidence="6 7">
    <name type="scientific">Conidiobolus coronatus (strain ATCC 28846 / CBS 209.66 / NRRL 28638)</name>
    <name type="common">Delacroixia coronata</name>
    <dbReference type="NCBI Taxonomy" id="796925"/>
    <lineage>
        <taxon>Eukaryota</taxon>
        <taxon>Fungi</taxon>
        <taxon>Fungi incertae sedis</taxon>
        <taxon>Zoopagomycota</taxon>
        <taxon>Entomophthoromycotina</taxon>
        <taxon>Entomophthoromycetes</taxon>
        <taxon>Entomophthorales</taxon>
        <taxon>Ancylistaceae</taxon>
        <taxon>Conidiobolus</taxon>
    </lineage>
</organism>
<accession>A0A137P713</accession>
<dbReference type="InterPro" id="IPR023194">
    <property type="entry name" value="eIF3-like_dom_sf"/>
</dbReference>
<reference evidence="6 7" key="1">
    <citation type="journal article" date="2015" name="Genome Biol. Evol.">
        <title>Phylogenomic analyses indicate that early fungi evolved digesting cell walls of algal ancestors of land plants.</title>
        <authorList>
            <person name="Chang Y."/>
            <person name="Wang S."/>
            <person name="Sekimoto S."/>
            <person name="Aerts A.L."/>
            <person name="Choi C."/>
            <person name="Clum A."/>
            <person name="LaButti K.M."/>
            <person name="Lindquist E.A."/>
            <person name="Yee Ngan C."/>
            <person name="Ohm R.A."/>
            <person name="Salamov A.A."/>
            <person name="Grigoriev I.V."/>
            <person name="Spatafora J.W."/>
            <person name="Berbee M.L."/>
        </authorList>
    </citation>
    <scope>NUCLEOTIDE SEQUENCE [LARGE SCALE GENOMIC DNA]</scope>
    <source>
        <strain evidence="6 7">NRRL 28638</strain>
    </source>
</reference>
<evidence type="ECO:0000313" key="6">
    <source>
        <dbReference type="EMBL" id="KXN70803.1"/>
    </source>
</evidence>
<evidence type="ECO:0000256" key="5">
    <source>
        <dbReference type="SAM" id="MobiDB-lite"/>
    </source>
</evidence>
<dbReference type="AlphaFoldDB" id="A0A137P713"/>
<dbReference type="GO" id="GO:0005852">
    <property type="term" value="C:eukaryotic translation initiation factor 3 complex"/>
    <property type="evidence" value="ECO:0007669"/>
    <property type="project" value="UniProtKB-UniRule"/>
</dbReference>
<dbReference type="GO" id="GO:0016282">
    <property type="term" value="C:eukaryotic 43S preinitiation complex"/>
    <property type="evidence" value="ECO:0007669"/>
    <property type="project" value="UniProtKB-UniRule"/>
</dbReference>
<keyword evidence="3 4" id="KW-0648">Protein biosynthesis</keyword>
<feature type="region of interest" description="Disordered" evidence="5">
    <location>
        <begin position="73"/>
        <end position="104"/>
    </location>
</feature>
<feature type="region of interest" description="Disordered" evidence="5">
    <location>
        <begin position="1"/>
        <end position="53"/>
    </location>
</feature>
<feature type="compositionally biased region" description="Basic and acidic residues" evidence="5">
    <location>
        <begin position="89"/>
        <end position="103"/>
    </location>
</feature>
<comment type="subunit">
    <text evidence="4">Component of the eukaryotic translation initiation factor 3 (eIF-3) complex.</text>
</comment>
<dbReference type="InterPro" id="IPR013906">
    <property type="entry name" value="eIF3j"/>
</dbReference>
<comment type="subcellular location">
    <subcellularLocation>
        <location evidence="4">Cytoplasm</location>
    </subcellularLocation>
</comment>
<evidence type="ECO:0000256" key="3">
    <source>
        <dbReference type="ARBA" id="ARBA00022917"/>
    </source>
</evidence>
<evidence type="ECO:0000256" key="4">
    <source>
        <dbReference type="HAMAP-Rule" id="MF_03009"/>
    </source>
</evidence>
<dbReference type="OrthoDB" id="20381at2759"/>
<dbReference type="HAMAP" id="MF_03009">
    <property type="entry name" value="eIF3j"/>
    <property type="match status" value="1"/>
</dbReference>
<dbReference type="Pfam" id="PF08597">
    <property type="entry name" value="eIF3_subunit"/>
    <property type="match status" value="1"/>
</dbReference>
<dbReference type="GO" id="GO:0001732">
    <property type="term" value="P:formation of cytoplasmic translation initiation complex"/>
    <property type="evidence" value="ECO:0007669"/>
    <property type="project" value="UniProtKB-UniRule"/>
</dbReference>
<dbReference type="PANTHER" id="PTHR21681:SF0">
    <property type="entry name" value="EUKARYOTIC TRANSLATION INITIATION FACTOR 3 SUBUNIT J"/>
    <property type="match status" value="1"/>
</dbReference>
<keyword evidence="1 4" id="KW-0963">Cytoplasm</keyword>
<dbReference type="GO" id="GO:0003743">
    <property type="term" value="F:translation initiation factor activity"/>
    <property type="evidence" value="ECO:0007669"/>
    <property type="project" value="UniProtKB-UniRule"/>
</dbReference>
<dbReference type="Proteomes" id="UP000070444">
    <property type="component" value="Unassembled WGS sequence"/>
</dbReference>
<dbReference type="PANTHER" id="PTHR21681">
    <property type="entry name" value="EUKARYOTIC TRANSLATION INITIATION FACTOR 3 SUBUNIT J"/>
    <property type="match status" value="1"/>
</dbReference>
<sequence>MSDWENEDFEDTPAPVIVPSKKWDDEDEDDEVKESWEDSDQEEEPVKKAPAPVKKIPLAQKIAEREARLKEEAEQKRLANRKASELTADELRAQKEEEKRLQEESDLMNAADLFAGANLDDLDDGTENLKDSIDSLKGKTLKTKAQFDELSKSVSEIILNNKESRFYATFVESLIREISEPMKDMDIRKIASMLTASANEKQKAAKDALKKKKSKKPNAVVRADDFDGAAYNNDSFGGDYDDFM</sequence>
<dbReference type="STRING" id="796925.A0A137P713"/>
<dbReference type="Gene3D" id="1.10.246.60">
    <property type="entry name" value="Eukaryotic translation initiation factor 3 like domains"/>
    <property type="match status" value="1"/>
</dbReference>
<keyword evidence="7" id="KW-1185">Reference proteome</keyword>
<keyword evidence="2 4" id="KW-0396">Initiation factor</keyword>
<dbReference type="OMA" id="KPHYALW"/>
<dbReference type="GO" id="GO:0033290">
    <property type="term" value="C:eukaryotic 48S preinitiation complex"/>
    <property type="evidence" value="ECO:0007669"/>
    <property type="project" value="UniProtKB-UniRule"/>
</dbReference>
<evidence type="ECO:0000313" key="7">
    <source>
        <dbReference type="Proteomes" id="UP000070444"/>
    </source>
</evidence>